<feature type="signal peptide" evidence="1">
    <location>
        <begin position="1"/>
        <end position="21"/>
    </location>
</feature>
<dbReference type="Pfam" id="PF18885">
    <property type="entry name" value="DUF5648"/>
    <property type="match status" value="1"/>
</dbReference>
<dbReference type="Proteomes" id="UP000567179">
    <property type="component" value="Unassembled WGS sequence"/>
</dbReference>
<proteinExistence type="predicted"/>
<name>A0A8H5B5F2_9AGAR</name>
<gene>
    <name evidence="3" type="ORF">D9619_006908</name>
</gene>
<evidence type="ECO:0000259" key="2">
    <source>
        <dbReference type="Pfam" id="PF18885"/>
    </source>
</evidence>
<comment type="caution">
    <text evidence="3">The sequence shown here is derived from an EMBL/GenBank/DDBJ whole genome shotgun (WGS) entry which is preliminary data.</text>
</comment>
<evidence type="ECO:0000313" key="4">
    <source>
        <dbReference type="Proteomes" id="UP000567179"/>
    </source>
</evidence>
<feature type="domain" description="DUF5648" evidence="2">
    <location>
        <begin position="54"/>
        <end position="195"/>
    </location>
</feature>
<keyword evidence="4" id="KW-1185">Reference proteome</keyword>
<evidence type="ECO:0000256" key="1">
    <source>
        <dbReference type="SAM" id="SignalP"/>
    </source>
</evidence>
<reference evidence="3 4" key="1">
    <citation type="journal article" date="2020" name="ISME J.">
        <title>Uncovering the hidden diversity of litter-decomposition mechanisms in mushroom-forming fungi.</title>
        <authorList>
            <person name="Floudas D."/>
            <person name="Bentzer J."/>
            <person name="Ahren D."/>
            <person name="Johansson T."/>
            <person name="Persson P."/>
            <person name="Tunlid A."/>
        </authorList>
    </citation>
    <scope>NUCLEOTIDE SEQUENCE [LARGE SCALE GENOMIC DNA]</scope>
    <source>
        <strain evidence="3 4">CBS 101986</strain>
    </source>
</reference>
<evidence type="ECO:0000313" key="3">
    <source>
        <dbReference type="EMBL" id="KAF5316057.1"/>
    </source>
</evidence>
<dbReference type="OrthoDB" id="9971254at2759"/>
<protein>
    <recommendedName>
        <fullName evidence="2">DUF5648 domain-containing protein</fullName>
    </recommendedName>
</protein>
<dbReference type="EMBL" id="JAACJJ010000042">
    <property type="protein sequence ID" value="KAF5316057.1"/>
    <property type="molecule type" value="Genomic_DNA"/>
</dbReference>
<feature type="chain" id="PRO_5034917039" description="DUF5648 domain-containing protein" evidence="1">
    <location>
        <begin position="22"/>
        <end position="200"/>
    </location>
</feature>
<dbReference type="AlphaFoldDB" id="A0A8H5B5F2"/>
<keyword evidence="1" id="KW-0732">Signal</keyword>
<organism evidence="3 4">
    <name type="scientific">Psilocybe cf. subviscida</name>
    <dbReference type="NCBI Taxonomy" id="2480587"/>
    <lineage>
        <taxon>Eukaryota</taxon>
        <taxon>Fungi</taxon>
        <taxon>Dikarya</taxon>
        <taxon>Basidiomycota</taxon>
        <taxon>Agaricomycotina</taxon>
        <taxon>Agaricomycetes</taxon>
        <taxon>Agaricomycetidae</taxon>
        <taxon>Agaricales</taxon>
        <taxon>Agaricineae</taxon>
        <taxon>Strophariaceae</taxon>
        <taxon>Psilocybe</taxon>
    </lineage>
</organism>
<accession>A0A8H5B5F2</accession>
<dbReference type="InterPro" id="IPR043708">
    <property type="entry name" value="DUF5648"/>
</dbReference>
<sequence>MYSLSLRVFTIVLLLRGLALALPHTLDNVKTMKTPAIELARSADTCADPSLAQPLYQSFRADLTAHLLNYRQAFEHDNTRNQASVWADLQPSFRAWPTQQNFTVPLFQLGAADRMQYIYRTGVDATTPPVVSGFNTDVALLAWVYDSPVCGSVPLMSTVWAQMTDHYFTTSAFEHDWLVAIAAGWTDSGVVAYVLPFYDS</sequence>